<evidence type="ECO:0000256" key="11">
    <source>
        <dbReference type="ARBA" id="ARBA00023014"/>
    </source>
</evidence>
<dbReference type="Pfam" id="PF00175">
    <property type="entry name" value="NAD_binding_1"/>
    <property type="match status" value="1"/>
</dbReference>
<feature type="transmembrane region" description="Helical" evidence="13">
    <location>
        <begin position="111"/>
        <end position="130"/>
    </location>
</feature>
<evidence type="ECO:0000256" key="9">
    <source>
        <dbReference type="ARBA" id="ARBA00023002"/>
    </source>
</evidence>
<dbReference type="RefSeq" id="WP_272140910.1">
    <property type="nucleotide sequence ID" value="NZ_JAQLOI010000003.1"/>
</dbReference>
<organism evidence="15 16">
    <name type="scientific">Vibrio algarum</name>
    <dbReference type="NCBI Taxonomy" id="3020714"/>
    <lineage>
        <taxon>Bacteria</taxon>
        <taxon>Pseudomonadati</taxon>
        <taxon>Pseudomonadota</taxon>
        <taxon>Gammaproteobacteria</taxon>
        <taxon>Vibrionales</taxon>
        <taxon>Vibrionaceae</taxon>
        <taxon>Vibrio</taxon>
    </lineage>
</organism>
<evidence type="ECO:0000256" key="1">
    <source>
        <dbReference type="ARBA" id="ARBA00001974"/>
    </source>
</evidence>
<evidence type="ECO:0000256" key="3">
    <source>
        <dbReference type="ARBA" id="ARBA00022630"/>
    </source>
</evidence>
<name>A0ABT4YVF9_9VIBR</name>
<dbReference type="InterPro" id="IPR013112">
    <property type="entry name" value="FAD-bd_8"/>
</dbReference>
<dbReference type="Pfam" id="PF08022">
    <property type="entry name" value="FAD_binding_8"/>
    <property type="match status" value="1"/>
</dbReference>
<reference evidence="15 16" key="1">
    <citation type="submission" date="2023-01" db="EMBL/GenBank/DDBJ databases">
        <title>Vibrio sp. KJ40-1 sp.nov, isolated from marine algae.</title>
        <authorList>
            <person name="Butt M."/>
            <person name="Kim J.M.J."/>
            <person name="Jeon C.O.C."/>
        </authorList>
    </citation>
    <scope>NUCLEOTIDE SEQUENCE [LARGE SCALE GENOMIC DNA]</scope>
    <source>
        <strain evidence="15 16">KJ40-1</strain>
    </source>
</reference>
<dbReference type="PRINTS" id="PR00410">
    <property type="entry name" value="PHEHYDRXLASE"/>
</dbReference>
<keyword evidence="16" id="KW-1185">Reference proteome</keyword>
<dbReference type="InterPro" id="IPR050415">
    <property type="entry name" value="MRET"/>
</dbReference>
<accession>A0ABT4YVF9</accession>
<feature type="transmembrane region" description="Helical" evidence="13">
    <location>
        <begin position="7"/>
        <end position="27"/>
    </location>
</feature>
<keyword evidence="12 13" id="KW-0472">Membrane</keyword>
<feature type="transmembrane region" description="Helical" evidence="13">
    <location>
        <begin position="78"/>
        <end position="99"/>
    </location>
</feature>
<comment type="cofactor">
    <cofactor evidence="1">
        <name>FAD</name>
        <dbReference type="ChEBI" id="CHEBI:57692"/>
    </cofactor>
</comment>
<dbReference type="Gene3D" id="3.40.50.80">
    <property type="entry name" value="Nucleotide-binding domain of ferredoxin-NADP reductase (FNR) module"/>
    <property type="match status" value="1"/>
</dbReference>
<dbReference type="InterPro" id="IPR039261">
    <property type="entry name" value="FNR_nucleotide-bd"/>
</dbReference>
<evidence type="ECO:0000256" key="7">
    <source>
        <dbReference type="ARBA" id="ARBA00022827"/>
    </source>
</evidence>
<comment type="subcellular location">
    <subcellularLocation>
        <location evidence="2">Membrane</location>
        <topology evidence="2">Multi-pass membrane protein</topology>
    </subcellularLocation>
</comment>
<keyword evidence="9" id="KW-0560">Oxidoreductase</keyword>
<dbReference type="InterPro" id="IPR017938">
    <property type="entry name" value="Riboflavin_synthase-like_b-brl"/>
</dbReference>
<sequence length="372" mass="41855">MSKHKKVGQWLGAIFLLHPLFILAPRFLVSFDDALISIIETITSPQMLTGVIAWCLMIVWILTSIFKNRLPMRYETWRFTHVIGFVAIAILATLHVTSIGSHGQFQTQYNLVWWILCSLSVLMVAYNYFVKPAQLKKQPFTLTQVSKISSSDWLVTLENKNRDDFSFEAGQFVWLNTSGSTKGVSDHPFSIASCKNELPTLSFIIRELGDYTSTLGTLKKGQDVYVDGPYGSLSLKDSEKMQGITLIAGGAGIGPMLSLLRELAHKKETRPIRLIYGNNKLDQMVCQQEILSLESEMIDFRQQLVCVEETGIKGIHTGVIDKTCIEKNMNLGQKDNWGIYVCGPAPMVNAVNQHTKTLKINSDQIHYEQLAF</sequence>
<evidence type="ECO:0000256" key="4">
    <source>
        <dbReference type="ARBA" id="ARBA00022692"/>
    </source>
</evidence>
<dbReference type="PANTHER" id="PTHR47354">
    <property type="entry name" value="NADH OXIDOREDUCTASE HCR"/>
    <property type="match status" value="1"/>
</dbReference>
<evidence type="ECO:0000256" key="2">
    <source>
        <dbReference type="ARBA" id="ARBA00004141"/>
    </source>
</evidence>
<dbReference type="InterPro" id="IPR013130">
    <property type="entry name" value="Fe3_Rdtase_TM_dom"/>
</dbReference>
<proteinExistence type="predicted"/>
<evidence type="ECO:0000256" key="13">
    <source>
        <dbReference type="SAM" id="Phobius"/>
    </source>
</evidence>
<dbReference type="EMBL" id="JAQLOI010000003">
    <property type="protein sequence ID" value="MDB1125573.1"/>
    <property type="molecule type" value="Genomic_DNA"/>
</dbReference>
<dbReference type="PROSITE" id="PS51384">
    <property type="entry name" value="FAD_FR"/>
    <property type="match status" value="1"/>
</dbReference>
<dbReference type="SUPFAM" id="SSF63380">
    <property type="entry name" value="Riboflavin synthase domain-like"/>
    <property type="match status" value="1"/>
</dbReference>
<evidence type="ECO:0000256" key="5">
    <source>
        <dbReference type="ARBA" id="ARBA00022714"/>
    </source>
</evidence>
<evidence type="ECO:0000313" key="15">
    <source>
        <dbReference type="EMBL" id="MDB1125573.1"/>
    </source>
</evidence>
<evidence type="ECO:0000256" key="8">
    <source>
        <dbReference type="ARBA" id="ARBA00022989"/>
    </source>
</evidence>
<keyword evidence="5" id="KW-0001">2Fe-2S</keyword>
<dbReference type="InterPro" id="IPR001433">
    <property type="entry name" value="OxRdtase_FAD/NAD-bd"/>
</dbReference>
<comment type="caution">
    <text evidence="15">The sequence shown here is derived from an EMBL/GenBank/DDBJ whole genome shotgun (WGS) entry which is preliminary data.</text>
</comment>
<evidence type="ECO:0000259" key="14">
    <source>
        <dbReference type="PROSITE" id="PS51384"/>
    </source>
</evidence>
<dbReference type="Pfam" id="PF01794">
    <property type="entry name" value="Ferric_reduct"/>
    <property type="match status" value="1"/>
</dbReference>
<evidence type="ECO:0000256" key="6">
    <source>
        <dbReference type="ARBA" id="ARBA00022723"/>
    </source>
</evidence>
<evidence type="ECO:0000313" key="16">
    <source>
        <dbReference type="Proteomes" id="UP001210678"/>
    </source>
</evidence>
<keyword evidence="10" id="KW-0408">Iron</keyword>
<dbReference type="SUPFAM" id="SSF52343">
    <property type="entry name" value="Ferredoxin reductase-like, C-terminal NADP-linked domain"/>
    <property type="match status" value="1"/>
</dbReference>
<feature type="domain" description="FAD-binding FR-type" evidence="14">
    <location>
        <begin position="135"/>
        <end position="236"/>
    </location>
</feature>
<keyword evidence="4 13" id="KW-0812">Transmembrane</keyword>
<dbReference type="Gene3D" id="2.40.30.10">
    <property type="entry name" value="Translation factors"/>
    <property type="match status" value="1"/>
</dbReference>
<dbReference type="Proteomes" id="UP001210678">
    <property type="component" value="Unassembled WGS sequence"/>
</dbReference>
<keyword evidence="6" id="KW-0479">Metal-binding</keyword>
<evidence type="ECO:0000256" key="12">
    <source>
        <dbReference type="ARBA" id="ARBA00023136"/>
    </source>
</evidence>
<keyword evidence="3" id="KW-0285">Flavoprotein</keyword>
<keyword evidence="8 13" id="KW-1133">Transmembrane helix</keyword>
<keyword evidence="11" id="KW-0411">Iron-sulfur</keyword>
<evidence type="ECO:0000256" key="10">
    <source>
        <dbReference type="ARBA" id="ARBA00023004"/>
    </source>
</evidence>
<gene>
    <name evidence="15" type="ORF">PGX00_18660</name>
</gene>
<dbReference type="InterPro" id="IPR017927">
    <property type="entry name" value="FAD-bd_FR_type"/>
</dbReference>
<feature type="transmembrane region" description="Helical" evidence="13">
    <location>
        <begin position="47"/>
        <end position="66"/>
    </location>
</feature>
<dbReference type="PANTHER" id="PTHR47354:SF8">
    <property type="entry name" value="1,2-PHENYLACETYL-COA EPOXIDASE, SUBUNIT E"/>
    <property type="match status" value="1"/>
</dbReference>
<keyword evidence="7" id="KW-0274">FAD</keyword>
<protein>
    <submittedName>
        <fullName evidence="15">Ferredoxin reductase family protein</fullName>
    </submittedName>
</protein>